<proteinExistence type="predicted"/>
<organism evidence="1 2">
    <name type="scientific">Coniosporium uncinatum</name>
    <dbReference type="NCBI Taxonomy" id="93489"/>
    <lineage>
        <taxon>Eukaryota</taxon>
        <taxon>Fungi</taxon>
        <taxon>Dikarya</taxon>
        <taxon>Ascomycota</taxon>
        <taxon>Pezizomycotina</taxon>
        <taxon>Dothideomycetes</taxon>
        <taxon>Dothideomycetes incertae sedis</taxon>
        <taxon>Coniosporium</taxon>
    </lineage>
</organism>
<dbReference type="Proteomes" id="UP001186974">
    <property type="component" value="Unassembled WGS sequence"/>
</dbReference>
<comment type="caution">
    <text evidence="1">The sequence shown here is derived from an EMBL/GenBank/DDBJ whole genome shotgun (WGS) entry which is preliminary data.</text>
</comment>
<evidence type="ECO:0000313" key="2">
    <source>
        <dbReference type="Proteomes" id="UP001186974"/>
    </source>
</evidence>
<keyword evidence="2" id="KW-1185">Reference proteome</keyword>
<name>A0ACC3CWJ0_9PEZI</name>
<gene>
    <name evidence="1" type="ORF">LTS18_013647</name>
</gene>
<sequence length="183" mass="20356">MSEAISCRPGDILWLPLLDDLEEDFDIDDDYADYEELMFGRPVLILRVDAANTVATFCTVNFLHPTVDIPLSNEHQITSFGGYGLIDSQYADDYDRGFFVPISPATAHPDHDLALALRKGDVPMEVDSWANTIEVHDIDIQALDYWRGTALNDDSLRKILNQTGGLEAGQCMKTPTCLCLSSL</sequence>
<protein>
    <submittedName>
        <fullName evidence="1">Uncharacterized protein</fullName>
    </submittedName>
</protein>
<accession>A0ACC3CWJ0</accession>
<evidence type="ECO:0000313" key="1">
    <source>
        <dbReference type="EMBL" id="KAK3045657.1"/>
    </source>
</evidence>
<reference evidence="1" key="1">
    <citation type="submission" date="2024-09" db="EMBL/GenBank/DDBJ databases">
        <title>Black Yeasts Isolated from many extreme environments.</title>
        <authorList>
            <person name="Coleine C."/>
            <person name="Stajich J.E."/>
            <person name="Selbmann L."/>
        </authorList>
    </citation>
    <scope>NUCLEOTIDE SEQUENCE</scope>
    <source>
        <strain evidence="1">CCFEE 5737</strain>
    </source>
</reference>
<dbReference type="EMBL" id="JAWDJW010010577">
    <property type="protein sequence ID" value="KAK3045657.1"/>
    <property type="molecule type" value="Genomic_DNA"/>
</dbReference>